<dbReference type="AlphaFoldDB" id="A0A1V9ZXD4"/>
<dbReference type="Proteomes" id="UP000243217">
    <property type="component" value="Unassembled WGS sequence"/>
</dbReference>
<reference evidence="9 10" key="1">
    <citation type="journal article" date="2014" name="Genome Biol. Evol.">
        <title>The secreted proteins of Achlya hypogyna and Thraustotheca clavata identify the ancestral oomycete secretome and reveal gene acquisitions by horizontal gene transfer.</title>
        <authorList>
            <person name="Misner I."/>
            <person name="Blouin N."/>
            <person name="Leonard G."/>
            <person name="Richards T.A."/>
            <person name="Lane C.E."/>
        </authorList>
    </citation>
    <scope>NUCLEOTIDE SEQUENCE [LARGE SCALE GENOMIC DNA]</scope>
    <source>
        <strain evidence="9 10">ATCC 34112</strain>
    </source>
</reference>
<feature type="transmembrane region" description="Helical" evidence="7">
    <location>
        <begin position="816"/>
        <end position="837"/>
    </location>
</feature>
<dbReference type="InterPro" id="IPR011993">
    <property type="entry name" value="PH-like_dom_sf"/>
</dbReference>
<sequence length="1000" mass="112969">MASADKYAINATPAGKGDEGAMNDDNSITVFGWMHKQGTRAFKGPVAKSWRRRFFCLEGNKIYYFHEPVDARKYFNSRKSELCIGTVDLRGAFKLEQSARLDLPSKGIEIHTKRRVWLLCPETDADFNMWFDALESIIITEGSGNVVKRQLPNVREYVMKGRSSYRIFYFLFLITSIVELAGIVLWFPLGIEPCDLLHRNSTCAEISKLHTPDNQPVCGPKPFNGMWNPPAWYRTQAGMDGVNCYRTPVLAHWVSYFMFYFAEFISIILGALYYLGMWKPVRRGAQYLKDFNPPFPSDKWPTVDILLCHYAEPAEDTMATLDAILKLDYPPEKLHVYICDDGAFKTKYSQGNPIPEVIVNQGVIENAGDVRYELAHFMYEKVLDLDGDGQGIGYTRAAEMEVNEWRRSHTTVKLPTSENPRVSERIDCAIGSERDDYDYRYAGLPRVSFIGRVKPPVHHSKAGNINNVLYNEKASGQYAIILDNDMKPHPMFVQATLPFFFDTPSSTKTYRCSAPGCSDIAKISCTLCVQAGVPEAQISYCSKECFDAANHAKSDVHRRQTRTSRAKRTQCQSCGGTINQKTGECKSCHNNYGRRSSIGTIQNNQIMLAMDDHYTDDVRKNQVGYVQTPQYFEDCLQLRLGDPCGHRNSTFFDSAQTGMDGYECASFAGTNAIFRRSALDSVCGIAYGSLTEDAFTGKLMIDKGWKGLYFRKDFEGEESDRIRLAEGAVPETVAASLAQRKRWAKGNFQIFLRRKKSLIDPTWTPPTVALPPPRKVNRFMRWVFFMNLTIYPIGSFPALFFFYITGYFLYSGNAPIYTAGLRLLVALVPKIVVQTILSAMMNRTVDNNDVMRSQQTWFSYAFVHVIAVFDAFYWKITDKEAAWANTGALGGNSTMEIPNILVFFAISFGVIWSIVRFFVGYNNAETSHGEPLVFGSIFLGIFTASQLGPMVRMSLQTYFGWSHKSLTDQGNVVGSFGLAIVLSIICLWVYIMTPHQNAWG</sequence>
<dbReference type="SUPFAM" id="SSF50729">
    <property type="entry name" value="PH domain-like"/>
    <property type="match status" value="1"/>
</dbReference>
<keyword evidence="4 7" id="KW-0812">Transmembrane</keyword>
<feature type="transmembrane region" description="Helical" evidence="7">
    <location>
        <begin position="167"/>
        <end position="189"/>
    </location>
</feature>
<feature type="transmembrane region" description="Helical" evidence="7">
    <location>
        <begin position="897"/>
        <end position="919"/>
    </location>
</feature>
<dbReference type="STRING" id="74557.A0A1V9ZXD4"/>
<keyword evidence="3" id="KW-0808">Transferase</keyword>
<feature type="transmembrane region" description="Helical" evidence="7">
    <location>
        <begin position="253"/>
        <end position="275"/>
    </location>
</feature>
<gene>
    <name evidence="9" type="ORF">THRCLA_04961</name>
</gene>
<dbReference type="PANTHER" id="PTHR43867">
    <property type="entry name" value="CELLULOSE SYNTHASE CATALYTIC SUBUNIT A [UDP-FORMING]"/>
    <property type="match status" value="1"/>
</dbReference>
<dbReference type="GO" id="GO:0016757">
    <property type="term" value="F:glycosyltransferase activity"/>
    <property type="evidence" value="ECO:0007669"/>
    <property type="project" value="UniProtKB-KW"/>
</dbReference>
<evidence type="ECO:0000313" key="10">
    <source>
        <dbReference type="Proteomes" id="UP000243217"/>
    </source>
</evidence>
<comment type="caution">
    <text evidence="9">The sequence shown here is derived from an EMBL/GenBank/DDBJ whole genome shotgun (WGS) entry which is preliminary data.</text>
</comment>
<keyword evidence="2" id="KW-0328">Glycosyltransferase</keyword>
<dbReference type="GO" id="GO:0016020">
    <property type="term" value="C:membrane"/>
    <property type="evidence" value="ECO:0007669"/>
    <property type="project" value="UniProtKB-SubCell"/>
</dbReference>
<comment type="subcellular location">
    <subcellularLocation>
        <location evidence="1">Membrane</location>
        <topology evidence="1">Multi-pass membrane protein</topology>
    </subcellularLocation>
</comment>
<keyword evidence="5 7" id="KW-1133">Transmembrane helix</keyword>
<dbReference type="Pfam" id="PF13632">
    <property type="entry name" value="Glyco_trans_2_3"/>
    <property type="match status" value="1"/>
</dbReference>
<evidence type="ECO:0000259" key="8">
    <source>
        <dbReference type="PROSITE" id="PS50003"/>
    </source>
</evidence>
<evidence type="ECO:0000256" key="2">
    <source>
        <dbReference type="ARBA" id="ARBA00022676"/>
    </source>
</evidence>
<dbReference type="InterPro" id="IPR001849">
    <property type="entry name" value="PH_domain"/>
</dbReference>
<feature type="domain" description="PH" evidence="8">
    <location>
        <begin position="27"/>
        <end position="139"/>
    </location>
</feature>
<dbReference type="InterPro" id="IPR050321">
    <property type="entry name" value="Glycosyltr_2/OpgH_subfam"/>
</dbReference>
<name>A0A1V9ZXD4_9STRA</name>
<evidence type="ECO:0000256" key="7">
    <source>
        <dbReference type="SAM" id="Phobius"/>
    </source>
</evidence>
<dbReference type="PROSITE" id="PS50003">
    <property type="entry name" value="PH_DOMAIN"/>
    <property type="match status" value="1"/>
</dbReference>
<dbReference type="Gene3D" id="3.90.550.10">
    <property type="entry name" value="Spore Coat Polysaccharide Biosynthesis Protein SpsA, Chain A"/>
    <property type="match status" value="3"/>
</dbReference>
<feature type="transmembrane region" description="Helical" evidence="7">
    <location>
        <begin position="971"/>
        <end position="991"/>
    </location>
</feature>
<evidence type="ECO:0000256" key="1">
    <source>
        <dbReference type="ARBA" id="ARBA00004141"/>
    </source>
</evidence>
<keyword evidence="10" id="KW-1185">Reference proteome</keyword>
<dbReference type="Pfam" id="PF00169">
    <property type="entry name" value="PH"/>
    <property type="match status" value="1"/>
</dbReference>
<dbReference type="EMBL" id="JNBS01001093">
    <property type="protein sequence ID" value="OQS02685.1"/>
    <property type="molecule type" value="Genomic_DNA"/>
</dbReference>
<dbReference type="InterPro" id="IPR029044">
    <property type="entry name" value="Nucleotide-diphossugar_trans"/>
</dbReference>
<evidence type="ECO:0000256" key="6">
    <source>
        <dbReference type="ARBA" id="ARBA00023136"/>
    </source>
</evidence>
<organism evidence="9 10">
    <name type="scientific">Thraustotheca clavata</name>
    <dbReference type="NCBI Taxonomy" id="74557"/>
    <lineage>
        <taxon>Eukaryota</taxon>
        <taxon>Sar</taxon>
        <taxon>Stramenopiles</taxon>
        <taxon>Oomycota</taxon>
        <taxon>Saprolegniomycetes</taxon>
        <taxon>Saprolegniales</taxon>
        <taxon>Achlyaceae</taxon>
        <taxon>Thraustotheca</taxon>
    </lineage>
</organism>
<feature type="transmembrane region" description="Helical" evidence="7">
    <location>
        <begin position="782"/>
        <end position="810"/>
    </location>
</feature>
<keyword evidence="6 7" id="KW-0472">Membrane</keyword>
<dbReference type="Gene3D" id="2.30.29.30">
    <property type="entry name" value="Pleckstrin-homology domain (PH domain)/Phosphotyrosine-binding domain (PTB)"/>
    <property type="match status" value="1"/>
</dbReference>
<proteinExistence type="predicted"/>
<feature type="transmembrane region" description="Helical" evidence="7">
    <location>
        <begin position="857"/>
        <end position="877"/>
    </location>
</feature>
<evidence type="ECO:0000256" key="4">
    <source>
        <dbReference type="ARBA" id="ARBA00022692"/>
    </source>
</evidence>
<evidence type="ECO:0000256" key="3">
    <source>
        <dbReference type="ARBA" id="ARBA00022679"/>
    </source>
</evidence>
<protein>
    <submittedName>
        <fullName evidence="9">Cellulose synthase 4</fullName>
    </submittedName>
</protein>
<evidence type="ECO:0000313" key="9">
    <source>
        <dbReference type="EMBL" id="OQS02685.1"/>
    </source>
</evidence>
<dbReference type="OrthoDB" id="72851at2759"/>
<dbReference type="InterPro" id="IPR001173">
    <property type="entry name" value="Glyco_trans_2-like"/>
</dbReference>
<dbReference type="SUPFAM" id="SSF53448">
    <property type="entry name" value="Nucleotide-diphospho-sugar transferases"/>
    <property type="match status" value="1"/>
</dbReference>
<evidence type="ECO:0000256" key="5">
    <source>
        <dbReference type="ARBA" id="ARBA00022989"/>
    </source>
</evidence>
<feature type="transmembrane region" description="Helical" evidence="7">
    <location>
        <begin position="931"/>
        <end position="951"/>
    </location>
</feature>
<dbReference type="PANTHER" id="PTHR43867:SF8">
    <property type="entry name" value="GLYCOSIDE HYDROLASE FAMILY 8"/>
    <property type="match status" value="1"/>
</dbReference>
<dbReference type="SMART" id="SM00233">
    <property type="entry name" value="PH"/>
    <property type="match status" value="1"/>
</dbReference>
<accession>A0A1V9ZXD4</accession>